<dbReference type="PANTHER" id="PTHR43539:SF26">
    <property type="entry name" value="MONOOXYGENASE, PUTATIVE-RELATED"/>
    <property type="match status" value="1"/>
</dbReference>
<dbReference type="OrthoDB" id="74360at2759"/>
<dbReference type="GO" id="GO:0004499">
    <property type="term" value="F:N,N-dimethylaniline monooxygenase activity"/>
    <property type="evidence" value="ECO:0007669"/>
    <property type="project" value="InterPro"/>
</dbReference>
<dbReference type="PRINTS" id="PR00411">
    <property type="entry name" value="PNDRDTASEI"/>
</dbReference>
<evidence type="ECO:0000313" key="4">
    <source>
        <dbReference type="EMBL" id="KZT68484.1"/>
    </source>
</evidence>
<organism evidence="4 5">
    <name type="scientific">Daedalea quercina L-15889</name>
    <dbReference type="NCBI Taxonomy" id="1314783"/>
    <lineage>
        <taxon>Eukaryota</taxon>
        <taxon>Fungi</taxon>
        <taxon>Dikarya</taxon>
        <taxon>Basidiomycota</taxon>
        <taxon>Agaricomycotina</taxon>
        <taxon>Agaricomycetes</taxon>
        <taxon>Polyporales</taxon>
        <taxon>Fomitopsis</taxon>
    </lineage>
</organism>
<sequence length="655" mass="72873">MATVFDKVSDVLSSALSSQKVVPGGDSDAKPSLPASNELTEALLSALHSQKAVPNGTDTLKPTLPTLDRLGASLQADLDAQKVSTEWFAKFTGAVSAKDVGKIVDLFLEDGWWRDHLALTWEFRTFHGAAKIKNFLDDQLAPFDFSNVQLRDGAALKQPYPDLAWIQALFDFETNIGIGSGVVRLVPTASGEWKAFTLYTTLDDLKEFPEKIGPHREFLPNHGKWLSQREEERSFSKGDPTVIVVGGGQSGLDAAARLKMLDVSTLVLEKQNRIGDQWRYRYEALCLHDPVWYDHLPYMPFPPSWPVYTPAQKLANWLEYYAEAMELNVWTNAEAENVKLLDNGKYEVVVRKGDGTKRTFTVDHVIMALGFGGGVPKWPSFPGQEEFQGQILHSTQHKSGRDHIGKKVVIIGACTSAHDIASDYVEHGVDITLFQRSETYIMTTKNGMRRVLGEVFWEGAGPTEVGDRVHTSLPTFMMKELHKRLTKDIAEADKDILDGLQRAGFKLGWGSDGAGFLYNAMTRGGGYYLDVGTCQKIIDGKIKIKNDSQIERFTKTGIKFQNGTELEVDVIMFATGFDGATGAIKRLVGDELASRVSKIWDLNAEGEQNGSWRWLGIPNLWFMTGNLAMCRYHSKHLALQIKAIQEGVYGKRYGP</sequence>
<dbReference type="InterPro" id="IPR032710">
    <property type="entry name" value="NTF2-like_dom_sf"/>
</dbReference>
<dbReference type="STRING" id="1314783.A0A165PPY9"/>
<keyword evidence="2" id="KW-0274">FAD</keyword>
<dbReference type="Proteomes" id="UP000076727">
    <property type="component" value="Unassembled WGS sequence"/>
</dbReference>
<dbReference type="InterPro" id="IPR020946">
    <property type="entry name" value="Flavin_mOase-like"/>
</dbReference>
<keyword evidence="5" id="KW-1185">Reference proteome</keyword>
<evidence type="ECO:0000256" key="3">
    <source>
        <dbReference type="ARBA" id="ARBA00023002"/>
    </source>
</evidence>
<dbReference type="Gene3D" id="3.50.50.60">
    <property type="entry name" value="FAD/NAD(P)-binding domain"/>
    <property type="match status" value="1"/>
</dbReference>
<accession>A0A165PPY9</accession>
<keyword evidence="1" id="KW-0285">Flavoprotein</keyword>
<gene>
    <name evidence="4" type="ORF">DAEQUDRAFT_727838</name>
</gene>
<dbReference type="GO" id="GO:0050660">
    <property type="term" value="F:flavin adenine dinucleotide binding"/>
    <property type="evidence" value="ECO:0007669"/>
    <property type="project" value="InterPro"/>
</dbReference>
<evidence type="ECO:0000256" key="2">
    <source>
        <dbReference type="ARBA" id="ARBA00022827"/>
    </source>
</evidence>
<dbReference type="PANTHER" id="PTHR43539">
    <property type="entry name" value="FLAVIN-BINDING MONOOXYGENASE-LIKE PROTEIN (AFU_ORTHOLOGUE AFUA_4G09220)"/>
    <property type="match status" value="1"/>
</dbReference>
<dbReference type="InterPro" id="IPR050982">
    <property type="entry name" value="Auxin_biosynth/cation_transpt"/>
</dbReference>
<reference evidence="4 5" key="1">
    <citation type="journal article" date="2016" name="Mol. Biol. Evol.">
        <title>Comparative Genomics of Early-Diverging Mushroom-Forming Fungi Provides Insights into the Origins of Lignocellulose Decay Capabilities.</title>
        <authorList>
            <person name="Nagy L.G."/>
            <person name="Riley R."/>
            <person name="Tritt A."/>
            <person name="Adam C."/>
            <person name="Daum C."/>
            <person name="Floudas D."/>
            <person name="Sun H."/>
            <person name="Yadav J.S."/>
            <person name="Pangilinan J."/>
            <person name="Larsson K.H."/>
            <person name="Matsuura K."/>
            <person name="Barry K."/>
            <person name="Labutti K."/>
            <person name="Kuo R."/>
            <person name="Ohm R.A."/>
            <person name="Bhattacharya S.S."/>
            <person name="Shirouzu T."/>
            <person name="Yoshinaga Y."/>
            <person name="Martin F.M."/>
            <person name="Grigoriev I.V."/>
            <person name="Hibbett D.S."/>
        </authorList>
    </citation>
    <scope>NUCLEOTIDE SEQUENCE [LARGE SCALE GENOMIC DNA]</scope>
    <source>
        <strain evidence="4 5">L-15889</strain>
    </source>
</reference>
<keyword evidence="3" id="KW-0560">Oxidoreductase</keyword>
<dbReference type="AlphaFoldDB" id="A0A165PPY9"/>
<dbReference type="EMBL" id="KV429066">
    <property type="protein sequence ID" value="KZT68484.1"/>
    <property type="molecule type" value="Genomic_DNA"/>
</dbReference>
<proteinExistence type="predicted"/>
<evidence type="ECO:0000313" key="5">
    <source>
        <dbReference type="Proteomes" id="UP000076727"/>
    </source>
</evidence>
<dbReference type="GO" id="GO:0050661">
    <property type="term" value="F:NADP binding"/>
    <property type="evidence" value="ECO:0007669"/>
    <property type="project" value="InterPro"/>
</dbReference>
<evidence type="ECO:0000256" key="1">
    <source>
        <dbReference type="ARBA" id="ARBA00022630"/>
    </source>
</evidence>
<dbReference type="SUPFAM" id="SSF51905">
    <property type="entry name" value="FAD/NAD(P)-binding domain"/>
    <property type="match status" value="2"/>
</dbReference>
<protein>
    <submittedName>
        <fullName evidence="4">FAD/NAD(P)-binding domain-containing protein</fullName>
    </submittedName>
</protein>
<dbReference type="InterPro" id="IPR036188">
    <property type="entry name" value="FAD/NAD-bd_sf"/>
</dbReference>
<dbReference type="Pfam" id="PF00743">
    <property type="entry name" value="FMO-like"/>
    <property type="match status" value="1"/>
</dbReference>
<dbReference type="SUPFAM" id="SSF54427">
    <property type="entry name" value="NTF2-like"/>
    <property type="match status" value="1"/>
</dbReference>
<name>A0A165PPY9_9APHY</name>